<dbReference type="EMBL" id="CP002345">
    <property type="protein sequence ID" value="ADQ78393.1"/>
    <property type="molecule type" value="Genomic_DNA"/>
</dbReference>
<feature type="domain" description="TonB-dependent receptor plug" evidence="8">
    <location>
        <begin position="117"/>
        <end position="216"/>
    </location>
</feature>
<dbReference type="InterPro" id="IPR012910">
    <property type="entry name" value="Plug_dom"/>
</dbReference>
<evidence type="ECO:0000313" key="10">
    <source>
        <dbReference type="Proteomes" id="UP000008718"/>
    </source>
</evidence>
<comment type="similarity">
    <text evidence="7">Belongs to the TonB-dependent receptor family.</text>
</comment>
<evidence type="ECO:0000313" key="9">
    <source>
        <dbReference type="EMBL" id="ADQ78393.1"/>
    </source>
</evidence>
<keyword evidence="2 7" id="KW-0813">Transport</keyword>
<evidence type="ECO:0000256" key="5">
    <source>
        <dbReference type="ARBA" id="ARBA00023136"/>
    </source>
</evidence>
<dbReference type="STRING" id="694427.Palpr_0231"/>
<dbReference type="InterPro" id="IPR023996">
    <property type="entry name" value="TonB-dep_OMP_SusC/RagA"/>
</dbReference>
<evidence type="ECO:0000256" key="3">
    <source>
        <dbReference type="ARBA" id="ARBA00022452"/>
    </source>
</evidence>
<evidence type="ECO:0000256" key="1">
    <source>
        <dbReference type="ARBA" id="ARBA00004571"/>
    </source>
</evidence>
<dbReference type="Gene3D" id="2.40.170.20">
    <property type="entry name" value="TonB-dependent receptor, beta-barrel domain"/>
    <property type="match status" value="1"/>
</dbReference>
<dbReference type="InterPro" id="IPR037066">
    <property type="entry name" value="Plug_dom_sf"/>
</dbReference>
<gene>
    <name evidence="9" type="ordered locus">Palpr_0231</name>
</gene>
<name>E4T112_PALPW</name>
<organism evidence="9 10">
    <name type="scientific">Paludibacter propionicigenes (strain DSM 17365 / JCM 13257 / WB4)</name>
    <dbReference type="NCBI Taxonomy" id="694427"/>
    <lineage>
        <taxon>Bacteria</taxon>
        <taxon>Pseudomonadati</taxon>
        <taxon>Bacteroidota</taxon>
        <taxon>Bacteroidia</taxon>
        <taxon>Bacteroidales</taxon>
        <taxon>Paludibacteraceae</taxon>
        <taxon>Paludibacter</taxon>
    </lineage>
</organism>
<dbReference type="OrthoDB" id="9768177at2"/>
<dbReference type="SUPFAM" id="SSF56935">
    <property type="entry name" value="Porins"/>
    <property type="match status" value="1"/>
</dbReference>
<dbReference type="PROSITE" id="PS52016">
    <property type="entry name" value="TONB_DEPENDENT_REC_3"/>
    <property type="match status" value="1"/>
</dbReference>
<keyword evidence="9" id="KW-0675">Receptor</keyword>
<accession>E4T112</accession>
<keyword evidence="6 7" id="KW-0998">Cell outer membrane</keyword>
<dbReference type="InterPro" id="IPR036942">
    <property type="entry name" value="Beta-barrel_TonB_sf"/>
</dbReference>
<dbReference type="Gene3D" id="2.170.130.10">
    <property type="entry name" value="TonB-dependent receptor, plug domain"/>
    <property type="match status" value="1"/>
</dbReference>
<dbReference type="GO" id="GO:0009279">
    <property type="term" value="C:cell outer membrane"/>
    <property type="evidence" value="ECO:0007669"/>
    <property type="project" value="UniProtKB-SubCell"/>
</dbReference>
<dbReference type="InterPro" id="IPR008969">
    <property type="entry name" value="CarboxyPept-like_regulatory"/>
</dbReference>
<dbReference type="InterPro" id="IPR023997">
    <property type="entry name" value="TonB-dep_OMP_SusC/RagA_CS"/>
</dbReference>
<dbReference type="InterPro" id="IPR039426">
    <property type="entry name" value="TonB-dep_rcpt-like"/>
</dbReference>
<dbReference type="RefSeq" id="WP_013443762.1">
    <property type="nucleotide sequence ID" value="NC_014734.1"/>
</dbReference>
<dbReference type="Pfam" id="PF07715">
    <property type="entry name" value="Plug"/>
    <property type="match status" value="1"/>
</dbReference>
<dbReference type="Pfam" id="PF13715">
    <property type="entry name" value="CarbopepD_reg_2"/>
    <property type="match status" value="1"/>
</dbReference>
<comment type="subcellular location">
    <subcellularLocation>
        <location evidence="1 7">Cell outer membrane</location>
        <topology evidence="1 7">Multi-pass membrane protein</topology>
    </subcellularLocation>
</comment>
<evidence type="ECO:0000259" key="8">
    <source>
        <dbReference type="Pfam" id="PF07715"/>
    </source>
</evidence>
<protein>
    <submittedName>
        <fullName evidence="9">TonB-dependent receptor plug</fullName>
    </submittedName>
</protein>
<keyword evidence="10" id="KW-1185">Reference proteome</keyword>
<evidence type="ECO:0000256" key="7">
    <source>
        <dbReference type="PROSITE-ProRule" id="PRU01360"/>
    </source>
</evidence>
<evidence type="ECO:0000256" key="2">
    <source>
        <dbReference type="ARBA" id="ARBA00022448"/>
    </source>
</evidence>
<dbReference type="eggNOG" id="COG1629">
    <property type="taxonomic scope" value="Bacteria"/>
</dbReference>
<reference key="1">
    <citation type="submission" date="2010-11" db="EMBL/GenBank/DDBJ databases">
        <title>The complete genome of Paludibacter propionicigenes DSM 17365.</title>
        <authorList>
            <consortium name="US DOE Joint Genome Institute (JGI-PGF)"/>
            <person name="Lucas S."/>
            <person name="Copeland A."/>
            <person name="Lapidus A."/>
            <person name="Bruce D."/>
            <person name="Goodwin L."/>
            <person name="Pitluck S."/>
            <person name="Kyrpides N."/>
            <person name="Mavromatis K."/>
            <person name="Ivanova N."/>
            <person name="Munk A.C."/>
            <person name="Brettin T."/>
            <person name="Detter J.C."/>
            <person name="Han C."/>
            <person name="Tapia R."/>
            <person name="Land M."/>
            <person name="Hauser L."/>
            <person name="Markowitz V."/>
            <person name="Cheng J.-F."/>
            <person name="Hugenholtz P."/>
            <person name="Woyke T."/>
            <person name="Wu D."/>
            <person name="Gronow S."/>
            <person name="Wellnitz S."/>
            <person name="Brambilla E."/>
            <person name="Klenk H.-P."/>
            <person name="Eisen J.A."/>
        </authorList>
    </citation>
    <scope>NUCLEOTIDE SEQUENCE</scope>
    <source>
        <strain>WB4</strain>
    </source>
</reference>
<dbReference type="SUPFAM" id="SSF49464">
    <property type="entry name" value="Carboxypeptidase regulatory domain-like"/>
    <property type="match status" value="1"/>
</dbReference>
<dbReference type="NCBIfam" id="TIGR04056">
    <property type="entry name" value="OMP_RagA_SusC"/>
    <property type="match status" value="1"/>
</dbReference>
<evidence type="ECO:0000256" key="4">
    <source>
        <dbReference type="ARBA" id="ARBA00022692"/>
    </source>
</evidence>
<reference evidence="9 10" key="2">
    <citation type="journal article" date="2011" name="Stand. Genomic Sci.">
        <title>Complete genome sequence of Paludibacter propionicigenes type strain (WB4).</title>
        <authorList>
            <person name="Gronow S."/>
            <person name="Munk C."/>
            <person name="Lapidus A."/>
            <person name="Nolan M."/>
            <person name="Lucas S."/>
            <person name="Hammon N."/>
            <person name="Deshpande S."/>
            <person name="Cheng J.F."/>
            <person name="Tapia R."/>
            <person name="Han C."/>
            <person name="Goodwin L."/>
            <person name="Pitluck S."/>
            <person name="Liolios K."/>
            <person name="Ivanova N."/>
            <person name="Mavromatis K."/>
            <person name="Mikhailova N."/>
            <person name="Pati A."/>
            <person name="Chen A."/>
            <person name="Palaniappan K."/>
            <person name="Land M."/>
            <person name="Hauser L."/>
            <person name="Chang Y.J."/>
            <person name="Jeffries C.D."/>
            <person name="Brambilla E."/>
            <person name="Rohde M."/>
            <person name="Goker M."/>
            <person name="Detter J.C."/>
            <person name="Woyke T."/>
            <person name="Bristow J."/>
            <person name="Eisen J.A."/>
            <person name="Markowitz V."/>
            <person name="Hugenholtz P."/>
            <person name="Kyrpides N.C."/>
            <person name="Klenk H.P."/>
        </authorList>
    </citation>
    <scope>NUCLEOTIDE SEQUENCE [LARGE SCALE GENOMIC DNA]</scope>
    <source>
        <strain evidence="10">DSM 17365 / JCM 13257 / WB4</strain>
    </source>
</reference>
<proteinExistence type="inferred from homology"/>
<dbReference type="Proteomes" id="UP000008718">
    <property type="component" value="Chromosome"/>
</dbReference>
<keyword evidence="4 7" id="KW-0812">Transmembrane</keyword>
<dbReference type="NCBIfam" id="TIGR04057">
    <property type="entry name" value="SusC_RagA_signa"/>
    <property type="match status" value="1"/>
</dbReference>
<evidence type="ECO:0000256" key="6">
    <source>
        <dbReference type="ARBA" id="ARBA00023237"/>
    </source>
</evidence>
<sequence>MQKISVFLLIQFLLLYGTFAYAQKMSVQGKIVDSQGVELPGVSIMIKGKSIGSVTDVSGRFSINATKGDILTFSYIGYEASQVVVKDQSEIRLVMRETSQAIKEVVVTALGIEKKVSTIGYAVQEVEGKDLVKARDANPITGLTGKVAGLSVGASSEMLGTPNVLLRGDNLTLYVVDGVPISSDTWNISPDDIDSYSVLKGPAAAALYGSRAKNGAILITTKKGTKGKKGLSVELNSSNMFDKGFLAFPRLQTEYGAGENCIYAFSDGKGGGLNDGDYDVWGPKFRGQLIPQWDGEYTPNQTWTTTFGDVKYNGHIKPTPYLSRGQNNLGNFLQTGFQTTNNISVTKSGEDYTIRTSMSHSYQKSIIPNMSLNITNFNVFASYNISKKFSIDANLNFNYQYTPNYPDVSYGPNSLIYNVAIWTGADWDVNDPAIKAIWQPGKTNTQSFFAEYQRYHNPWLMTNEWLRGHDKKDTYGYVTGHYTIDDHLNMSLRTQISTYNMLRNEKMPFSAHPYGREGGMGDYREDHRNLLDNNTDLQLNYNYMLGDFVQLSGLAGGNIRIFKYNSNFTTTDYLVVPNVYSFGNSLNAVQSTSFVSRMNVYSAYASMDLDFGKYATLSATARVDKSSAIVSSNDTYFYPSVSVATLVSDYVKLPDFISSLKLRASFAQVKSVPTSETVGTAPFNTITSLGGGSSTDIYGYPLDYGTNYLSPYGGPSYSMGNTYSISKLYNNQTSASYTNTLFDANIQPEVRVNYEEGLDISFLKNRLGLNATVFQYLDGPKILQNVISTTTGYDYNYINALKTRKSGIELSFKGVPVKTRDFSWDVLANWSRFKEVYAELPSGQDTYNTFFQKGDRTDKLYGAAFYKTKDGQIIHDASGKPLAMQVSQYLGNMNGDFQWSLFNRFSYKNAYVSFQFDGNVGGVMLDYLHMKTMRGGSNIETVQGAYGVARSLDDQHAGEKAWAGAYVGQGVVVSNGVDIKYDTKTGAITNYDALQFAPNTTVTQVQDYVSKYYGVNESNLMSKTYVKLRELTIGYNFPQEWISPLKITKVSLSFVARNLLYIYGDKRFKDVDLDQYNGASSSSGLQTPTTRRFGVNLNVTF</sequence>
<keyword evidence="3 7" id="KW-1134">Transmembrane beta strand</keyword>
<dbReference type="KEGG" id="ppn:Palpr_0231"/>
<dbReference type="HOGENOM" id="CLU_004317_2_1_10"/>
<dbReference type="AlphaFoldDB" id="E4T112"/>
<keyword evidence="5 7" id="KW-0472">Membrane</keyword>